<dbReference type="PANTHER" id="PTHR22925:SF3">
    <property type="entry name" value="GLYCOSYL HYDROLASE FAMILY PROTEIN 43"/>
    <property type="match status" value="1"/>
</dbReference>
<keyword evidence="8" id="KW-1185">Reference proteome</keyword>
<comment type="caution">
    <text evidence="7">The sequence shown here is derived from an EMBL/GenBank/DDBJ whole genome shotgun (WGS) entry which is preliminary data.</text>
</comment>
<keyword evidence="6" id="KW-0732">Signal</keyword>
<comment type="similarity">
    <text evidence="1 4">Belongs to the glycosyl hydrolase 43 family.</text>
</comment>
<protein>
    <submittedName>
        <fullName evidence="7">Family 43 glycosylhydrolase</fullName>
    </submittedName>
</protein>
<evidence type="ECO:0000313" key="8">
    <source>
        <dbReference type="Proteomes" id="UP001597497"/>
    </source>
</evidence>
<keyword evidence="2 4" id="KW-0378">Hydrolase</keyword>
<dbReference type="PANTHER" id="PTHR22925">
    <property type="entry name" value="GLYCOSYL HYDROLASE 43 FAMILY MEMBER"/>
    <property type="match status" value="1"/>
</dbReference>
<dbReference type="InterPro" id="IPR006710">
    <property type="entry name" value="Glyco_hydro_43"/>
</dbReference>
<feature type="signal peptide" evidence="6">
    <location>
        <begin position="1"/>
        <end position="35"/>
    </location>
</feature>
<evidence type="ECO:0000256" key="5">
    <source>
        <dbReference type="SAM" id="MobiDB-lite"/>
    </source>
</evidence>
<sequence>MLHNASKTTTTRKGFKVVLSLLLVMSLFGTLMVQAAQVETKTNGIPWYDTTNNTIDAHGMSFIKVGSYYYVFGTQRENGTGVYDNVFRTIKSYRSTVLKNWEYVNDALTINDMPDAASGGTGSRPSVIYNQSTGKYVMYMKRKVNGAKYAAIATSDTIDGHFTFEKYLTPWGGEAADLSLFQDDDGTAYLVYAENVNANGHSGRSICIDQLSSDYLSSVSGSRALEGREAPVMFKANSTYYLLTSGVTGWNANQMKYATSSSVQSGWSAMQNIGNSVTYESQPSDILVVNGSATTSYIYVGDRHDSNYLGDSTYVWLPIQFSGSSIYLDYYDSFQLDAATGQWSTGQSSKTVDSVGGAANGRMNRDAGTGNVDTVSVTMSGTQVTWKLKSTEHDMYFYLDNDAGGTSGRLHYDPATGNVDTVSTTKTGNNVKWRLYAAGNGKYYIDNLGAGSSGRLHYDPVTGNVDLGSTGWVGSNVQWTLSP</sequence>
<dbReference type="Pfam" id="PF04616">
    <property type="entry name" value="Glyco_hydro_43"/>
    <property type="match status" value="1"/>
</dbReference>
<reference evidence="8" key="1">
    <citation type="journal article" date="2019" name="Int. J. Syst. Evol. Microbiol.">
        <title>The Global Catalogue of Microorganisms (GCM) 10K type strain sequencing project: providing services to taxonomists for standard genome sequencing and annotation.</title>
        <authorList>
            <consortium name="The Broad Institute Genomics Platform"/>
            <consortium name="The Broad Institute Genome Sequencing Center for Infectious Disease"/>
            <person name="Wu L."/>
            <person name="Ma J."/>
        </authorList>
    </citation>
    <scope>NUCLEOTIDE SEQUENCE [LARGE SCALE GENOMIC DNA]</scope>
    <source>
        <strain evidence="8">KCTC 33676</strain>
    </source>
</reference>
<dbReference type="SUPFAM" id="SSF75005">
    <property type="entry name" value="Arabinanase/levansucrase/invertase"/>
    <property type="match status" value="1"/>
</dbReference>
<feature type="chain" id="PRO_5045222586" evidence="6">
    <location>
        <begin position="36"/>
        <end position="483"/>
    </location>
</feature>
<evidence type="ECO:0000256" key="4">
    <source>
        <dbReference type="RuleBase" id="RU361187"/>
    </source>
</evidence>
<feature type="region of interest" description="Disordered" evidence="5">
    <location>
        <begin position="346"/>
        <end position="371"/>
    </location>
</feature>
<evidence type="ECO:0000256" key="6">
    <source>
        <dbReference type="SAM" id="SignalP"/>
    </source>
</evidence>
<gene>
    <name evidence="7" type="ORF">ACFSUC_04845</name>
</gene>
<evidence type="ECO:0000256" key="2">
    <source>
        <dbReference type="ARBA" id="ARBA00022801"/>
    </source>
</evidence>
<dbReference type="InterPro" id="IPR023296">
    <property type="entry name" value="Glyco_hydro_beta-prop_sf"/>
</dbReference>
<accession>A0ABW5R8J9</accession>
<evidence type="ECO:0000256" key="3">
    <source>
        <dbReference type="ARBA" id="ARBA00023295"/>
    </source>
</evidence>
<proteinExistence type="inferred from homology"/>
<dbReference type="Proteomes" id="UP001597497">
    <property type="component" value="Unassembled WGS sequence"/>
</dbReference>
<organism evidence="7 8">
    <name type="scientific">Marinicrinis sediminis</name>
    <dbReference type="NCBI Taxonomy" id="1652465"/>
    <lineage>
        <taxon>Bacteria</taxon>
        <taxon>Bacillati</taxon>
        <taxon>Bacillota</taxon>
        <taxon>Bacilli</taxon>
        <taxon>Bacillales</taxon>
        <taxon>Paenibacillaceae</taxon>
    </lineage>
</organism>
<dbReference type="Gene3D" id="2.115.10.20">
    <property type="entry name" value="Glycosyl hydrolase domain, family 43"/>
    <property type="match status" value="1"/>
</dbReference>
<dbReference type="EMBL" id="JBHUMM010000007">
    <property type="protein sequence ID" value="MFD2670935.1"/>
    <property type="molecule type" value="Genomic_DNA"/>
</dbReference>
<evidence type="ECO:0000256" key="1">
    <source>
        <dbReference type="ARBA" id="ARBA00009865"/>
    </source>
</evidence>
<evidence type="ECO:0000313" key="7">
    <source>
        <dbReference type="EMBL" id="MFD2670935.1"/>
    </source>
</evidence>
<dbReference type="RefSeq" id="WP_379928464.1">
    <property type="nucleotide sequence ID" value="NZ_JBHUMM010000007.1"/>
</dbReference>
<name>A0ABW5R8J9_9BACL</name>
<keyword evidence="3 4" id="KW-0326">Glycosidase</keyword>